<dbReference type="GO" id="GO:0016020">
    <property type="term" value="C:membrane"/>
    <property type="evidence" value="ECO:0007669"/>
    <property type="project" value="UniProtKB-SubCell"/>
</dbReference>
<evidence type="ECO:0000256" key="1">
    <source>
        <dbReference type="ARBA" id="ARBA00004141"/>
    </source>
</evidence>
<reference evidence="6" key="2">
    <citation type="submission" date="2022-06" db="UniProtKB">
        <authorList>
            <consortium name="EnsemblMetazoa"/>
        </authorList>
    </citation>
    <scope>IDENTIFICATION</scope>
    <source>
        <strain evidence="6">PS312</strain>
    </source>
</reference>
<evidence type="ECO:0000256" key="4">
    <source>
        <dbReference type="ARBA" id="ARBA00022989"/>
    </source>
</evidence>
<keyword evidence="4" id="KW-1133">Transmembrane helix</keyword>
<dbReference type="InterPro" id="IPR011021">
    <property type="entry name" value="Arrestin-like_N"/>
</dbReference>
<dbReference type="Gene3D" id="1.20.1250.20">
    <property type="entry name" value="MFS general substrate transporter like domains"/>
    <property type="match status" value="1"/>
</dbReference>
<dbReference type="Pfam" id="PF00339">
    <property type="entry name" value="Arrestin_N"/>
    <property type="match status" value="1"/>
</dbReference>
<evidence type="ECO:0000256" key="3">
    <source>
        <dbReference type="ARBA" id="ARBA00022692"/>
    </source>
</evidence>
<dbReference type="Pfam" id="PF02752">
    <property type="entry name" value="Arrestin_C"/>
    <property type="match status" value="1"/>
</dbReference>
<dbReference type="InterPro" id="IPR011022">
    <property type="entry name" value="Arrestin_C-like"/>
</dbReference>
<comment type="similarity">
    <text evidence="2">Belongs to the arrestin family.</text>
</comment>
<reference evidence="7" key="1">
    <citation type="journal article" date="2008" name="Nat. Genet.">
        <title>The Pristionchus pacificus genome provides a unique perspective on nematode lifestyle and parasitism.</title>
        <authorList>
            <person name="Dieterich C."/>
            <person name="Clifton S.W."/>
            <person name="Schuster L.N."/>
            <person name="Chinwalla A."/>
            <person name="Delehaunty K."/>
            <person name="Dinkelacker I."/>
            <person name="Fulton L."/>
            <person name="Fulton R."/>
            <person name="Godfrey J."/>
            <person name="Minx P."/>
            <person name="Mitreva M."/>
            <person name="Roeseler W."/>
            <person name="Tian H."/>
            <person name="Witte H."/>
            <person name="Yang S.P."/>
            <person name="Wilson R.K."/>
            <person name="Sommer R.J."/>
        </authorList>
    </citation>
    <scope>NUCLEOTIDE SEQUENCE [LARGE SCALE GENOMIC DNA]</scope>
    <source>
        <strain evidence="7">PS312</strain>
    </source>
</reference>
<dbReference type="InterPro" id="IPR014752">
    <property type="entry name" value="Arrestin-like_C"/>
</dbReference>
<dbReference type="SUPFAM" id="SSF81296">
    <property type="entry name" value="E set domains"/>
    <property type="match status" value="2"/>
</dbReference>
<proteinExistence type="inferred from homology"/>
<sequence length="758" mass="84385">MRMDHLRRASRALGFSLSPRRSQANPMDCFQCIYMPTLRLNMVFAQEKFMAGDPLNAKILIDSSDPDTVIDQLIVDIRGWGRTGWINVHTDKIFEKETVYWSYKTMLSSNTPVVPGRHNYPLLVRYPFFITLPSTHPCNRATKKTEEKEFGQKLVLQIPIPEECPSSYESQYGSIRYEVKVRVDSNNDQASSSETFPFLVISRSFLNKLPTNLLSPIDYSEEIDFTCCTLPFGTVSFKVHLKRTAFVIGETVEPIVHVRNRSRKQLKDMTMFLLAKSQYEARSRYEHVDEKKLAEVVMDQCHLGCVVPRSNQDFDCVSLRIPFDAPPTQKYSPEVPLSFIPIIMIHYVLKLTALPGEANFCVKRERRLWSLSLFAGAAMLYACRASLPIAIAKISIELEWSKATSNVKDRSDRYGGERILYVSSLVWIVLTVATPLVLDLAVLTGRPVPFAILLRIVTGVAQGFYMPSMASICSRNLNSTEKGRIFGFCLAGTHLGVVIAGFIGSSLLTNYGWRSLFHFMGATALVWVAIYHMILSSTSEKRKSSNLPLLSVSETALDVPWKTLFTHPGFWAASVAHYTGSNAYFMIFNWLPTFFHDNYPDANGALYNVLPGLAIVCTSITAPHIAANIHSRGHSLTRTRKIVEGVSLLGMAFLLYLISPSAPFGVTLALFTLAMAIRGIHHGGVSVNPTDFAPNHTGAVFGIFNSFGAITGFVGTFVAGHMLEATNNDWTAVFWLTAVQNVIGAAVYAVFGTAQPII</sequence>
<evidence type="ECO:0000313" key="7">
    <source>
        <dbReference type="Proteomes" id="UP000005239"/>
    </source>
</evidence>
<protein>
    <submittedName>
        <fullName evidence="6">Vnut-1</fullName>
    </submittedName>
</protein>
<dbReference type="SMART" id="SM01017">
    <property type="entry name" value="Arrestin_C"/>
    <property type="match status" value="1"/>
</dbReference>
<dbReference type="EnsemblMetazoa" id="PPA20040.1">
    <property type="protein sequence ID" value="PPA20040.1"/>
    <property type="gene ID" value="WBGene00109594"/>
</dbReference>
<dbReference type="PANTHER" id="PTHR11662">
    <property type="entry name" value="SOLUTE CARRIER FAMILY 17"/>
    <property type="match status" value="1"/>
</dbReference>
<organism evidence="6 7">
    <name type="scientific">Pristionchus pacificus</name>
    <name type="common">Parasitic nematode worm</name>
    <dbReference type="NCBI Taxonomy" id="54126"/>
    <lineage>
        <taxon>Eukaryota</taxon>
        <taxon>Metazoa</taxon>
        <taxon>Ecdysozoa</taxon>
        <taxon>Nematoda</taxon>
        <taxon>Chromadorea</taxon>
        <taxon>Rhabditida</taxon>
        <taxon>Rhabditina</taxon>
        <taxon>Diplogasteromorpha</taxon>
        <taxon>Diplogasteroidea</taxon>
        <taxon>Neodiplogasteridae</taxon>
        <taxon>Pristionchus</taxon>
    </lineage>
</organism>
<accession>A0A2A6B9V8</accession>
<dbReference type="Pfam" id="PF07690">
    <property type="entry name" value="MFS_1"/>
    <property type="match status" value="1"/>
</dbReference>
<dbReference type="InterPro" id="IPR011701">
    <property type="entry name" value="MFS"/>
</dbReference>
<keyword evidence="7" id="KW-1185">Reference proteome</keyword>
<dbReference type="InterPro" id="IPR050382">
    <property type="entry name" value="MFS_Na/Anion_cotransporter"/>
</dbReference>
<dbReference type="InterPro" id="IPR014756">
    <property type="entry name" value="Ig_E-set"/>
</dbReference>
<name>A0A2A6B9V8_PRIPA</name>
<dbReference type="FunFam" id="1.20.1250.20:FF:001510">
    <property type="entry name" value="Predicted protein"/>
    <property type="match status" value="1"/>
</dbReference>
<dbReference type="InterPro" id="IPR036259">
    <property type="entry name" value="MFS_trans_sf"/>
</dbReference>
<dbReference type="InterPro" id="IPR020846">
    <property type="entry name" value="MFS_dom"/>
</dbReference>
<keyword evidence="5" id="KW-0472">Membrane</keyword>
<accession>A0A8R1YDA2</accession>
<comment type="subcellular location">
    <subcellularLocation>
        <location evidence="1">Membrane</location>
        <topology evidence="1">Multi-pass membrane protein</topology>
    </subcellularLocation>
</comment>
<keyword evidence="3" id="KW-0812">Transmembrane</keyword>
<dbReference type="AlphaFoldDB" id="A0A2A6B9V8"/>
<dbReference type="SUPFAM" id="SSF103473">
    <property type="entry name" value="MFS general substrate transporter"/>
    <property type="match status" value="1"/>
</dbReference>
<dbReference type="PROSITE" id="PS50850">
    <property type="entry name" value="MFS"/>
    <property type="match status" value="1"/>
</dbReference>
<gene>
    <name evidence="6" type="primary">WBGene00109594</name>
</gene>
<dbReference type="PANTHER" id="PTHR11662:SF279">
    <property type="entry name" value="VOLTAGE-GATED PURINE NUCLEOTIDE UNIPORTER SLC17A9"/>
    <property type="match status" value="1"/>
</dbReference>
<evidence type="ECO:0000313" key="6">
    <source>
        <dbReference type="EnsemblMetazoa" id="PPA20040.1"/>
    </source>
</evidence>
<dbReference type="Proteomes" id="UP000005239">
    <property type="component" value="Unassembled WGS sequence"/>
</dbReference>
<dbReference type="GO" id="GO:0022857">
    <property type="term" value="F:transmembrane transporter activity"/>
    <property type="evidence" value="ECO:0007669"/>
    <property type="project" value="InterPro"/>
</dbReference>
<dbReference type="Gene3D" id="2.60.40.640">
    <property type="match status" value="2"/>
</dbReference>
<evidence type="ECO:0000256" key="2">
    <source>
        <dbReference type="ARBA" id="ARBA00005298"/>
    </source>
</evidence>
<dbReference type="GO" id="GO:0015867">
    <property type="term" value="P:ATP transport"/>
    <property type="evidence" value="ECO:0000318"/>
    <property type="project" value="GO_Central"/>
</dbReference>
<evidence type="ECO:0000256" key="5">
    <source>
        <dbReference type="ARBA" id="ARBA00023136"/>
    </source>
</evidence>